<sequence>MLLYDQGSHLRNEVVKHLAVRLKLELEFTPVCLPRLKLFTALPVSSALDAITLPHMLTPTLASSTCLMSVILLIESGLQFTTWIKKSPM</sequence>
<dbReference type="Proteomes" id="UP000237271">
    <property type="component" value="Unassembled WGS sequence"/>
</dbReference>
<keyword evidence="2" id="KW-1185">Reference proteome</keyword>
<name>A0A2P4WZZ1_9STRA</name>
<protein>
    <submittedName>
        <fullName evidence="1">Uncharacterized protein</fullName>
    </submittedName>
</protein>
<proteinExistence type="predicted"/>
<evidence type="ECO:0000313" key="1">
    <source>
        <dbReference type="EMBL" id="POM58868.1"/>
    </source>
</evidence>
<evidence type="ECO:0000313" key="2">
    <source>
        <dbReference type="Proteomes" id="UP000237271"/>
    </source>
</evidence>
<organism evidence="1 2">
    <name type="scientific">Phytophthora palmivora</name>
    <dbReference type="NCBI Taxonomy" id="4796"/>
    <lineage>
        <taxon>Eukaryota</taxon>
        <taxon>Sar</taxon>
        <taxon>Stramenopiles</taxon>
        <taxon>Oomycota</taxon>
        <taxon>Peronosporomycetes</taxon>
        <taxon>Peronosporales</taxon>
        <taxon>Peronosporaceae</taxon>
        <taxon>Phytophthora</taxon>
    </lineage>
</organism>
<comment type="caution">
    <text evidence="1">The sequence shown here is derived from an EMBL/GenBank/DDBJ whole genome shotgun (WGS) entry which is preliminary data.</text>
</comment>
<dbReference type="AlphaFoldDB" id="A0A2P4WZZ1"/>
<reference evidence="1 2" key="1">
    <citation type="journal article" date="2017" name="Genome Biol. Evol.">
        <title>Phytophthora megakarya and P. palmivora, closely related causal agents of cacao black pod rot, underwent increases in genome sizes and gene numbers by different mechanisms.</title>
        <authorList>
            <person name="Ali S.S."/>
            <person name="Shao J."/>
            <person name="Lary D.J."/>
            <person name="Kronmiller B."/>
            <person name="Shen D."/>
            <person name="Strem M.D."/>
            <person name="Amoako-Attah I."/>
            <person name="Akrofi A.Y."/>
            <person name="Begoude B.A."/>
            <person name="Ten Hoopen G.M."/>
            <person name="Coulibaly K."/>
            <person name="Kebe B.I."/>
            <person name="Melnick R.L."/>
            <person name="Guiltinan M.J."/>
            <person name="Tyler B.M."/>
            <person name="Meinhardt L.W."/>
            <person name="Bailey B.A."/>
        </authorList>
    </citation>
    <scope>NUCLEOTIDE SEQUENCE [LARGE SCALE GENOMIC DNA]</scope>
    <source>
        <strain evidence="2">sbr112.9</strain>
    </source>
</reference>
<dbReference type="OrthoDB" id="413122at2759"/>
<accession>A0A2P4WZZ1</accession>
<dbReference type="EMBL" id="NCKW01020137">
    <property type="protein sequence ID" value="POM58868.1"/>
    <property type="molecule type" value="Genomic_DNA"/>
</dbReference>
<gene>
    <name evidence="1" type="ORF">PHPALM_36422</name>
</gene>